<keyword evidence="4 6" id="KW-1133">Transmembrane helix</keyword>
<comment type="subcellular location">
    <subcellularLocation>
        <location evidence="6">Cell membrane</location>
        <topology evidence="6">Multi-pass membrane protein</topology>
    </subcellularLocation>
    <subcellularLocation>
        <location evidence="1">Membrane</location>
        <topology evidence="1">Multi-pass membrane protein</topology>
    </subcellularLocation>
</comment>
<evidence type="ECO:0000256" key="4">
    <source>
        <dbReference type="ARBA" id="ARBA00022989"/>
    </source>
</evidence>
<sequence>MRDLVAVDVAIQSLSPASLIAVTCNPGQGEHTTGDTFDGPTKNRECRDVLALVLFLAFLGGLGYVFWYAVDKGNPCLLIYATDSYGNVCNQKNKAIPGASESGTTKVESVMVCVRMCPNETLSDLSAIKNFYNSYGVSICNYNAAESSFVADGTVCPKTPVEKHTELLNRCIPESLSSAIQGVNDALKGILNIFGKNFGENCAEDLRGTWRDVIYLSLTGLGASIVMLVLLHFLAAVLVWTVVLLVALGSVAGAAFCWYTYSTDKTETWLGISIAATIIAVIILLILLVMRKRIKLVVQLFKEADKAVTKMPCLLLQPFMTLLILGGSLAGFCYIFLFFVTASKQTNKYFQSMSPGNLMFLLNLWGLFVYYLLGLLWVTQFIVDCERLTVSSAVALWYFTRDKSSLASPISTSFYRLIRFHLGSVAFGSLIIAIVILIRWILSYINGRLKGSSSLPAKFLLKCMICCLWCFENVLKFLSSNAYIEIAIYGYGFCKAARKAFMVIASNALRVAAINSVGDFVLFLAKVGIVTVVVVVGIELFRGRDEVHYVWLPITLASIVAYIIASCFLGVYEMIIDAVFICFVEDCEMNDGVSKPYFMSMGLMKFLENSSAENIQREMW</sequence>
<dbReference type="Proteomes" id="UP000245119">
    <property type="component" value="Linkage Group LG10"/>
</dbReference>
<gene>
    <name evidence="7" type="ORF">C0Q70_16792</name>
</gene>
<evidence type="ECO:0000256" key="1">
    <source>
        <dbReference type="ARBA" id="ARBA00004141"/>
    </source>
</evidence>
<feature type="transmembrane region" description="Helical" evidence="6">
    <location>
        <begin position="268"/>
        <end position="290"/>
    </location>
</feature>
<feature type="transmembrane region" description="Helical" evidence="6">
    <location>
        <begin position="319"/>
        <end position="340"/>
    </location>
</feature>
<dbReference type="GO" id="GO:0005886">
    <property type="term" value="C:plasma membrane"/>
    <property type="evidence" value="ECO:0007669"/>
    <property type="project" value="UniProtKB-SubCell"/>
</dbReference>
<feature type="transmembrane region" description="Helical" evidence="6">
    <location>
        <begin position="49"/>
        <end position="70"/>
    </location>
</feature>
<dbReference type="Pfam" id="PF04515">
    <property type="entry name" value="Choline_transpo"/>
    <property type="match status" value="1"/>
</dbReference>
<feature type="transmembrane region" description="Helical" evidence="6">
    <location>
        <begin position="360"/>
        <end position="383"/>
    </location>
</feature>
<evidence type="ECO:0000256" key="3">
    <source>
        <dbReference type="ARBA" id="ARBA00022692"/>
    </source>
</evidence>
<evidence type="ECO:0000256" key="2">
    <source>
        <dbReference type="ARBA" id="ARBA00007168"/>
    </source>
</evidence>
<keyword evidence="3 6" id="KW-0812">Transmembrane</keyword>
<feature type="transmembrane region" description="Helical" evidence="6">
    <location>
        <begin position="550"/>
        <end position="572"/>
    </location>
</feature>
<accession>A0A2T7NQS0</accession>
<comment type="function">
    <text evidence="6">Choline transporter.</text>
</comment>
<comment type="similarity">
    <text evidence="2 6">Belongs to the CTL (choline transporter-like) family.</text>
</comment>
<feature type="transmembrane region" description="Helical" evidence="6">
    <location>
        <begin position="213"/>
        <end position="231"/>
    </location>
</feature>
<dbReference type="PANTHER" id="PTHR12385">
    <property type="entry name" value="CHOLINE TRANSPORTER-LIKE (SLC FAMILY 44)"/>
    <property type="match status" value="1"/>
</dbReference>
<evidence type="ECO:0000256" key="6">
    <source>
        <dbReference type="RuleBase" id="RU368066"/>
    </source>
</evidence>
<comment type="caution">
    <text evidence="7">The sequence shown here is derived from an EMBL/GenBank/DDBJ whole genome shotgun (WGS) entry which is preliminary data.</text>
</comment>
<reference evidence="7 8" key="1">
    <citation type="submission" date="2018-04" db="EMBL/GenBank/DDBJ databases">
        <title>The genome of golden apple snail Pomacea canaliculata provides insight into stress tolerance and invasive adaptation.</title>
        <authorList>
            <person name="Liu C."/>
            <person name="Liu B."/>
            <person name="Ren Y."/>
            <person name="Zhang Y."/>
            <person name="Wang H."/>
            <person name="Li S."/>
            <person name="Jiang F."/>
            <person name="Yin L."/>
            <person name="Zhang G."/>
            <person name="Qian W."/>
            <person name="Fan W."/>
        </authorList>
    </citation>
    <scope>NUCLEOTIDE SEQUENCE [LARGE SCALE GENOMIC DNA]</scope>
    <source>
        <strain evidence="7">SZHN2017</strain>
        <tissue evidence="7">Muscle</tissue>
    </source>
</reference>
<dbReference type="AlphaFoldDB" id="A0A2T7NQS0"/>
<evidence type="ECO:0000256" key="5">
    <source>
        <dbReference type="ARBA" id="ARBA00023136"/>
    </source>
</evidence>
<keyword evidence="5 6" id="KW-0472">Membrane</keyword>
<proteinExistence type="inferred from homology"/>
<evidence type="ECO:0000313" key="7">
    <source>
        <dbReference type="EMBL" id="PVD23520.1"/>
    </source>
</evidence>
<dbReference type="InterPro" id="IPR007603">
    <property type="entry name" value="Choline_transptr-like"/>
</dbReference>
<feature type="transmembrane region" description="Helical" evidence="6">
    <location>
        <begin position="237"/>
        <end position="261"/>
    </location>
</feature>
<feature type="transmembrane region" description="Helical" evidence="6">
    <location>
        <begin position="520"/>
        <end position="538"/>
    </location>
</feature>
<evidence type="ECO:0000313" key="8">
    <source>
        <dbReference type="Proteomes" id="UP000245119"/>
    </source>
</evidence>
<name>A0A2T7NQS0_POMCA</name>
<dbReference type="OrthoDB" id="420519at2759"/>
<protein>
    <recommendedName>
        <fullName evidence="6">Choline transporter-like protein</fullName>
    </recommendedName>
</protein>
<dbReference type="GO" id="GO:0022857">
    <property type="term" value="F:transmembrane transporter activity"/>
    <property type="evidence" value="ECO:0007669"/>
    <property type="project" value="UniProtKB-UniRule"/>
</dbReference>
<feature type="transmembrane region" description="Helical" evidence="6">
    <location>
        <begin position="420"/>
        <end position="442"/>
    </location>
</feature>
<dbReference type="EMBL" id="PZQS01000010">
    <property type="protein sequence ID" value="PVD23520.1"/>
    <property type="molecule type" value="Genomic_DNA"/>
</dbReference>
<organism evidence="7 8">
    <name type="scientific">Pomacea canaliculata</name>
    <name type="common">Golden apple snail</name>
    <dbReference type="NCBI Taxonomy" id="400727"/>
    <lineage>
        <taxon>Eukaryota</taxon>
        <taxon>Metazoa</taxon>
        <taxon>Spiralia</taxon>
        <taxon>Lophotrochozoa</taxon>
        <taxon>Mollusca</taxon>
        <taxon>Gastropoda</taxon>
        <taxon>Caenogastropoda</taxon>
        <taxon>Architaenioglossa</taxon>
        <taxon>Ampullarioidea</taxon>
        <taxon>Ampullariidae</taxon>
        <taxon>Pomacea</taxon>
    </lineage>
</organism>
<keyword evidence="8" id="KW-1185">Reference proteome</keyword>
<dbReference type="PANTHER" id="PTHR12385:SF96">
    <property type="entry name" value="CHOLINE TRANSPORTER-LIKE PROTEIN"/>
    <property type="match status" value="1"/>
</dbReference>